<dbReference type="EMBL" id="LJGV01000022">
    <property type="protein sequence ID" value="OEU99115.1"/>
    <property type="molecule type" value="Genomic_DNA"/>
</dbReference>
<proteinExistence type="predicted"/>
<dbReference type="InterPro" id="IPR023302">
    <property type="entry name" value="Pept_S9A_N"/>
</dbReference>
<keyword evidence="3" id="KW-0720">Serine protease</keyword>
<dbReference type="Pfam" id="PF00326">
    <property type="entry name" value="Peptidase_S9"/>
    <property type="match status" value="1"/>
</dbReference>
<feature type="domain" description="Peptidase S9A N-terminal" evidence="5">
    <location>
        <begin position="5"/>
        <end position="222"/>
    </location>
</feature>
<dbReference type="SUPFAM" id="SSF50993">
    <property type="entry name" value="Peptidase/esterase 'gauge' domain"/>
    <property type="match status" value="1"/>
</dbReference>
<dbReference type="PATRIC" id="fig|943816.4.peg.2734"/>
<feature type="domain" description="Peptidase S9 prolyl oligopeptidase catalytic" evidence="4">
    <location>
        <begin position="473"/>
        <end position="675"/>
    </location>
</feature>
<protein>
    <submittedName>
        <fullName evidence="6">Prolyl oligopeptidase</fullName>
    </submittedName>
</protein>
<evidence type="ECO:0000259" key="4">
    <source>
        <dbReference type="Pfam" id="PF00326"/>
    </source>
</evidence>
<comment type="caution">
    <text evidence="6">The sequence shown here is derived from an EMBL/GenBank/DDBJ whole genome shotgun (WGS) entry which is preliminary data.</text>
</comment>
<dbReference type="InterPro" id="IPR051167">
    <property type="entry name" value="Prolyl_oligopep/macrocyclase"/>
</dbReference>
<reference evidence="6 7" key="1">
    <citation type="journal article" date="2016" name="Front. Microbiol.">
        <title>Comparative Genomics Analysis of Streptomyces Species Reveals Their Adaptation to the Marine Environment and Their Diversity at the Genomic Level.</title>
        <authorList>
            <person name="Tian X."/>
            <person name="Zhang Z."/>
            <person name="Yang T."/>
            <person name="Chen M."/>
            <person name="Li J."/>
            <person name="Chen F."/>
            <person name="Yang J."/>
            <person name="Li W."/>
            <person name="Zhang B."/>
            <person name="Zhang Z."/>
            <person name="Wu J."/>
            <person name="Zhang C."/>
            <person name="Long L."/>
            <person name="Xiao J."/>
        </authorList>
    </citation>
    <scope>NUCLEOTIDE SEQUENCE [LARGE SCALE GENOMIC DNA]</scope>
    <source>
        <strain evidence="6 7">SCSIO M10379</strain>
    </source>
</reference>
<gene>
    <name evidence="6" type="ORF">AN217_16315</name>
</gene>
<accession>A0A1E7K5D2</accession>
<name>A0A1E7K5D2_9ACTN</name>
<dbReference type="Proteomes" id="UP000175829">
    <property type="component" value="Unassembled WGS sequence"/>
</dbReference>
<evidence type="ECO:0000256" key="2">
    <source>
        <dbReference type="ARBA" id="ARBA00022801"/>
    </source>
</evidence>
<sequence length="683" mass="75435">MMDDDPYLWLEEIEGDAALGWVRERNAETVAELTADPGFETLRGEVREILGDPARIPYVRRRGPYLYNFWRDTDHLRGVWRRTTLEEYRLPEPRWETLLDLDALAAAENVPWVWAGASVRRPDRRRALVELSRDGADAAVVREYDLEARAFVDDGRSGFALPEAKSSVGWIDEDHLFVGTDTGPGSLTASGYPRTVRRWRRGTPLAEAPVVFEGREEDVSVAAWHDPTPGFERSLAARNRDFWHRELFLLGPDDTPVLIEVPDDSLARVHRQWLLVRLRSPWLDRPAGALLAFGLDAFLAGERSHEVLFTPDERTVLDGYATTRRHIVLETLTDASSALHLLAPDAGGGWSRSPLGEVPPLSTATVTATAPDEEDENAEEVLFDVDGYLQPSTLCRVAADAPQPETLKRAPARFSAEGLCVRQHFAVSADGTRVPYFVVGPEQQEGPAPTLLYGYGGFEVSLTPSYSAVTGRTWLERGGTYAVANIRGGGEYGPAWHRAALGAERDRAFEDFAAVARDLTARGVTVPKRLGVAGGSNGGLLTGVMLTRCPELFGAVVAEVPLLDMLRFHKLLAGNSWIAEYGDPEDPDERAHLRRWSPYHNLAAGRSYPPLLLTTSTRDDRVHPGHARKMAARMRDLGLPVRYYENTGGGHAGAADHEQAAFVEALVHTFLWRALSGPGQVPD</sequence>
<dbReference type="PANTHER" id="PTHR42881">
    <property type="entry name" value="PROLYL ENDOPEPTIDASE"/>
    <property type="match status" value="1"/>
</dbReference>
<evidence type="ECO:0000256" key="3">
    <source>
        <dbReference type="ARBA" id="ARBA00022825"/>
    </source>
</evidence>
<dbReference type="GO" id="GO:0070012">
    <property type="term" value="F:oligopeptidase activity"/>
    <property type="evidence" value="ECO:0007669"/>
    <property type="project" value="TreeGrafter"/>
</dbReference>
<dbReference type="PRINTS" id="PR00862">
    <property type="entry name" value="PROLIGOPTASE"/>
</dbReference>
<keyword evidence="1" id="KW-0645">Protease</keyword>
<dbReference type="Gene3D" id="2.130.10.120">
    <property type="entry name" value="Prolyl oligopeptidase, N-terminal domain"/>
    <property type="match status" value="1"/>
</dbReference>
<keyword evidence="2" id="KW-0378">Hydrolase</keyword>
<dbReference type="PANTHER" id="PTHR42881:SF13">
    <property type="entry name" value="PROLYL ENDOPEPTIDASE"/>
    <property type="match status" value="1"/>
</dbReference>
<dbReference type="GO" id="GO:0006508">
    <property type="term" value="P:proteolysis"/>
    <property type="evidence" value="ECO:0007669"/>
    <property type="project" value="UniProtKB-KW"/>
</dbReference>
<dbReference type="GO" id="GO:0004252">
    <property type="term" value="F:serine-type endopeptidase activity"/>
    <property type="evidence" value="ECO:0007669"/>
    <property type="project" value="InterPro"/>
</dbReference>
<evidence type="ECO:0000256" key="1">
    <source>
        <dbReference type="ARBA" id="ARBA00022670"/>
    </source>
</evidence>
<evidence type="ECO:0000313" key="7">
    <source>
        <dbReference type="Proteomes" id="UP000175829"/>
    </source>
</evidence>
<dbReference type="InterPro" id="IPR029058">
    <property type="entry name" value="AB_hydrolase_fold"/>
</dbReference>
<evidence type="ECO:0000259" key="5">
    <source>
        <dbReference type="Pfam" id="PF02897"/>
    </source>
</evidence>
<dbReference type="InterPro" id="IPR001375">
    <property type="entry name" value="Peptidase_S9_cat"/>
</dbReference>
<dbReference type="AlphaFoldDB" id="A0A1E7K5D2"/>
<dbReference type="GO" id="GO:0005829">
    <property type="term" value="C:cytosol"/>
    <property type="evidence" value="ECO:0007669"/>
    <property type="project" value="TreeGrafter"/>
</dbReference>
<dbReference type="InterPro" id="IPR002470">
    <property type="entry name" value="Peptidase_S9A"/>
</dbReference>
<evidence type="ECO:0000313" key="6">
    <source>
        <dbReference type="EMBL" id="OEU99115.1"/>
    </source>
</evidence>
<dbReference type="Pfam" id="PF02897">
    <property type="entry name" value="Peptidase_S9_N"/>
    <property type="match status" value="1"/>
</dbReference>
<organism evidence="6 7">
    <name type="scientific">Streptomyces qinglanensis</name>
    <dbReference type="NCBI Taxonomy" id="943816"/>
    <lineage>
        <taxon>Bacteria</taxon>
        <taxon>Bacillati</taxon>
        <taxon>Actinomycetota</taxon>
        <taxon>Actinomycetes</taxon>
        <taxon>Kitasatosporales</taxon>
        <taxon>Streptomycetaceae</taxon>
        <taxon>Streptomyces</taxon>
    </lineage>
</organism>
<dbReference type="Gene3D" id="3.40.50.1820">
    <property type="entry name" value="alpha/beta hydrolase"/>
    <property type="match status" value="1"/>
</dbReference>
<dbReference type="SUPFAM" id="SSF53474">
    <property type="entry name" value="alpha/beta-Hydrolases"/>
    <property type="match status" value="1"/>
</dbReference>